<name>A0ABU2BUX8_9ACTN</name>
<sequence length="117" mass="12999">MTSSSTPPAPPDFRAEWVAALERLECDVETAEALLAVETFTEESAASLALPSWEPPALRAPLPSDLEPRARLVLERQLAVAYLLAERLTRTGKHRELTDRLRNDAHPDVPVYVDLRA</sequence>
<evidence type="ECO:0000313" key="2">
    <source>
        <dbReference type="Proteomes" id="UP001183648"/>
    </source>
</evidence>
<organism evidence="1 2">
    <name type="scientific">Nocardioides marmoribigeumensis</name>
    <dbReference type="NCBI Taxonomy" id="433649"/>
    <lineage>
        <taxon>Bacteria</taxon>
        <taxon>Bacillati</taxon>
        <taxon>Actinomycetota</taxon>
        <taxon>Actinomycetes</taxon>
        <taxon>Propionibacteriales</taxon>
        <taxon>Nocardioidaceae</taxon>
        <taxon>Nocardioides</taxon>
    </lineage>
</organism>
<comment type="caution">
    <text evidence="1">The sequence shown here is derived from an EMBL/GenBank/DDBJ whole genome shotgun (WGS) entry which is preliminary data.</text>
</comment>
<protein>
    <submittedName>
        <fullName evidence="1">Uncharacterized protein</fullName>
    </submittedName>
</protein>
<proteinExistence type="predicted"/>
<evidence type="ECO:0000313" key="1">
    <source>
        <dbReference type="EMBL" id="MDR7362061.1"/>
    </source>
</evidence>
<accession>A0ABU2BUX8</accession>
<dbReference type="Proteomes" id="UP001183648">
    <property type="component" value="Unassembled WGS sequence"/>
</dbReference>
<reference evidence="1 2" key="1">
    <citation type="submission" date="2023-07" db="EMBL/GenBank/DDBJ databases">
        <title>Sequencing the genomes of 1000 actinobacteria strains.</title>
        <authorList>
            <person name="Klenk H.-P."/>
        </authorList>
    </citation>
    <scope>NUCLEOTIDE SEQUENCE [LARGE SCALE GENOMIC DNA]</scope>
    <source>
        <strain evidence="1 2">DSM 19426</strain>
    </source>
</reference>
<gene>
    <name evidence="1" type="ORF">J2S63_001614</name>
</gene>
<dbReference type="RefSeq" id="WP_310301009.1">
    <property type="nucleotide sequence ID" value="NZ_BAAAPS010000008.1"/>
</dbReference>
<dbReference type="EMBL" id="JAVDYG010000001">
    <property type="protein sequence ID" value="MDR7362061.1"/>
    <property type="molecule type" value="Genomic_DNA"/>
</dbReference>
<keyword evidence="2" id="KW-1185">Reference proteome</keyword>